<accession>A0A9P0K895</accession>
<dbReference type="AlphaFoldDB" id="A0A9P0K895"/>
<proteinExistence type="predicted"/>
<protein>
    <submittedName>
        <fullName evidence="1">Uncharacterized protein</fullName>
    </submittedName>
</protein>
<name>A0A9P0K895_ACAOB</name>
<reference evidence="1" key="1">
    <citation type="submission" date="2022-03" db="EMBL/GenBank/DDBJ databases">
        <authorList>
            <person name="Sayadi A."/>
        </authorList>
    </citation>
    <scope>NUCLEOTIDE SEQUENCE</scope>
</reference>
<gene>
    <name evidence="1" type="ORF">ACAOBT_LOCUS8223</name>
</gene>
<keyword evidence="2" id="KW-1185">Reference proteome</keyword>
<evidence type="ECO:0000313" key="2">
    <source>
        <dbReference type="Proteomes" id="UP001152888"/>
    </source>
</evidence>
<organism evidence="1 2">
    <name type="scientific">Acanthoscelides obtectus</name>
    <name type="common">Bean weevil</name>
    <name type="synonym">Bruchus obtectus</name>
    <dbReference type="NCBI Taxonomy" id="200917"/>
    <lineage>
        <taxon>Eukaryota</taxon>
        <taxon>Metazoa</taxon>
        <taxon>Ecdysozoa</taxon>
        <taxon>Arthropoda</taxon>
        <taxon>Hexapoda</taxon>
        <taxon>Insecta</taxon>
        <taxon>Pterygota</taxon>
        <taxon>Neoptera</taxon>
        <taxon>Endopterygota</taxon>
        <taxon>Coleoptera</taxon>
        <taxon>Polyphaga</taxon>
        <taxon>Cucujiformia</taxon>
        <taxon>Chrysomeloidea</taxon>
        <taxon>Chrysomelidae</taxon>
        <taxon>Bruchinae</taxon>
        <taxon>Bruchini</taxon>
        <taxon>Acanthoscelides</taxon>
    </lineage>
</organism>
<dbReference type="Proteomes" id="UP001152888">
    <property type="component" value="Unassembled WGS sequence"/>
</dbReference>
<sequence>MFTNLSGGKYQLSFTILSNWPQAWNSTRIKVNYGIPTIGVSQCRP</sequence>
<dbReference type="EMBL" id="CAKOFQ010006759">
    <property type="protein sequence ID" value="CAH1969095.1"/>
    <property type="molecule type" value="Genomic_DNA"/>
</dbReference>
<comment type="caution">
    <text evidence="1">The sequence shown here is derived from an EMBL/GenBank/DDBJ whole genome shotgun (WGS) entry which is preliminary data.</text>
</comment>
<evidence type="ECO:0000313" key="1">
    <source>
        <dbReference type="EMBL" id="CAH1969095.1"/>
    </source>
</evidence>